<dbReference type="EMBL" id="MTYH01000016">
    <property type="protein sequence ID" value="PNP46200.1"/>
    <property type="molecule type" value="Genomic_DNA"/>
</dbReference>
<sequence>MFSLLFQSAIMTATMALTASAAPQCNTNADCLSGFICGTSDFSGSSSDKVCVKTGTCNNKPDPQFPNLGPKCGDSIFCNVGGYCGEGYFTMGGERILSQVCVNAATGVKCAEPST</sequence>
<proteinExistence type="predicted"/>
<protein>
    <submittedName>
        <fullName evidence="2">Uncharacterized protein</fullName>
    </submittedName>
</protein>
<gene>
    <name evidence="2" type="ORF">TGAMA5MH_02235</name>
</gene>
<evidence type="ECO:0000256" key="1">
    <source>
        <dbReference type="SAM" id="SignalP"/>
    </source>
</evidence>
<accession>A0A2K0TKZ9</accession>
<dbReference type="AlphaFoldDB" id="A0A2K0TKZ9"/>
<organism evidence="2 3">
    <name type="scientific">Trichoderma gamsii</name>
    <dbReference type="NCBI Taxonomy" id="398673"/>
    <lineage>
        <taxon>Eukaryota</taxon>
        <taxon>Fungi</taxon>
        <taxon>Dikarya</taxon>
        <taxon>Ascomycota</taxon>
        <taxon>Pezizomycotina</taxon>
        <taxon>Sordariomycetes</taxon>
        <taxon>Hypocreomycetidae</taxon>
        <taxon>Hypocreales</taxon>
        <taxon>Hypocreaceae</taxon>
        <taxon>Trichoderma</taxon>
    </lineage>
</organism>
<name>A0A2K0TKZ9_9HYPO</name>
<feature type="signal peptide" evidence="1">
    <location>
        <begin position="1"/>
        <end position="21"/>
    </location>
</feature>
<keyword evidence="1" id="KW-0732">Signal</keyword>
<comment type="caution">
    <text evidence="2">The sequence shown here is derived from an EMBL/GenBank/DDBJ whole genome shotgun (WGS) entry which is preliminary data.</text>
</comment>
<dbReference type="OrthoDB" id="4888533at2759"/>
<feature type="chain" id="PRO_5014415882" evidence="1">
    <location>
        <begin position="22"/>
        <end position="115"/>
    </location>
</feature>
<evidence type="ECO:0000313" key="3">
    <source>
        <dbReference type="Proteomes" id="UP000236546"/>
    </source>
</evidence>
<dbReference type="Proteomes" id="UP000236546">
    <property type="component" value="Unassembled WGS sequence"/>
</dbReference>
<evidence type="ECO:0000313" key="2">
    <source>
        <dbReference type="EMBL" id="PNP46200.1"/>
    </source>
</evidence>
<reference evidence="2 3" key="1">
    <citation type="submission" date="2017-02" db="EMBL/GenBank/DDBJ databases">
        <title>Genomes of Trichoderma spp. with biocontrol activity.</title>
        <authorList>
            <person name="Gardiner D."/>
            <person name="Kazan K."/>
            <person name="Vos C."/>
            <person name="Harvey P."/>
        </authorList>
    </citation>
    <scope>NUCLEOTIDE SEQUENCE [LARGE SCALE GENOMIC DNA]</scope>
    <source>
        <strain evidence="2 3">A5MH</strain>
    </source>
</reference>